<keyword evidence="2" id="KW-1185">Reference proteome</keyword>
<dbReference type="NCBIfam" id="NF033453">
    <property type="entry name" value="BREX_3_BrxF"/>
    <property type="match status" value="1"/>
</dbReference>
<dbReference type="InterPro" id="IPR048067">
    <property type="entry name" value="BREX_3_BrxF"/>
</dbReference>
<protein>
    <submittedName>
        <fullName evidence="1">BREX-3 system P-loop-containing protein BrxF</fullName>
    </submittedName>
</protein>
<dbReference type="EMBL" id="QGLE01000018">
    <property type="protein sequence ID" value="PWR17931.1"/>
    <property type="molecule type" value="Genomic_DNA"/>
</dbReference>
<dbReference type="RefSeq" id="WP_109907990.1">
    <property type="nucleotide sequence ID" value="NZ_QGLE01000018.1"/>
</dbReference>
<accession>A0A317DTD4</accession>
<dbReference type="Proteomes" id="UP000245461">
    <property type="component" value="Unassembled WGS sequence"/>
</dbReference>
<dbReference type="OrthoDB" id="7503064at2"/>
<organism evidence="1 2">
    <name type="scientific">Zavarzinia aquatilis</name>
    <dbReference type="NCBI Taxonomy" id="2211142"/>
    <lineage>
        <taxon>Bacteria</taxon>
        <taxon>Pseudomonadati</taxon>
        <taxon>Pseudomonadota</taxon>
        <taxon>Alphaproteobacteria</taxon>
        <taxon>Rhodospirillales</taxon>
        <taxon>Zavarziniaceae</taxon>
        <taxon>Zavarzinia</taxon>
    </lineage>
</organism>
<comment type="caution">
    <text evidence="1">The sequence shown here is derived from an EMBL/GenBank/DDBJ whole genome shotgun (WGS) entry which is preliminary data.</text>
</comment>
<gene>
    <name evidence="1" type="ORF">DKG74_20210</name>
</gene>
<proteinExistence type="predicted"/>
<sequence>MTRAFAADIANLPALERLIEDVSDLQGKLILLVGSSGKTRLLRALARRLNTASLNIGVELGRRLTATPDSDRGFSLNESLREVTVNARNDVPLLLDNLEVLFEPSLKINPLNVIKLLAHSRPVIAAWPGEMRDDHLIYAGIGHPEHRDYTRDGVVVFETAQSHQGAGRPKV</sequence>
<evidence type="ECO:0000313" key="1">
    <source>
        <dbReference type="EMBL" id="PWR17931.1"/>
    </source>
</evidence>
<name>A0A317DTD4_9PROT</name>
<evidence type="ECO:0000313" key="2">
    <source>
        <dbReference type="Proteomes" id="UP000245461"/>
    </source>
</evidence>
<dbReference type="AlphaFoldDB" id="A0A317DTD4"/>
<reference evidence="1 2" key="1">
    <citation type="submission" date="2018-05" db="EMBL/GenBank/DDBJ databases">
        <title>Zavarzinia sp. HR-AS.</title>
        <authorList>
            <person name="Lee Y."/>
            <person name="Jeon C.O."/>
        </authorList>
    </citation>
    <scope>NUCLEOTIDE SEQUENCE [LARGE SCALE GENOMIC DNA]</scope>
    <source>
        <strain evidence="1 2">HR-AS</strain>
    </source>
</reference>